<dbReference type="Proteomes" id="UP000241848">
    <property type="component" value="Unassembled WGS sequence"/>
</dbReference>
<dbReference type="SUPFAM" id="SSF81606">
    <property type="entry name" value="PP2C-like"/>
    <property type="match status" value="1"/>
</dbReference>
<evidence type="ECO:0000313" key="2">
    <source>
        <dbReference type="EMBL" id="PSR20793.1"/>
    </source>
</evidence>
<dbReference type="Pfam" id="PF13672">
    <property type="entry name" value="PP2C_2"/>
    <property type="match status" value="1"/>
</dbReference>
<proteinExistence type="predicted"/>
<dbReference type="SMART" id="SM00331">
    <property type="entry name" value="PP2C_SIG"/>
    <property type="match status" value="1"/>
</dbReference>
<gene>
    <name evidence="2" type="ORF">C7B45_13315</name>
</gene>
<feature type="domain" description="PPM-type phosphatase" evidence="1">
    <location>
        <begin position="16"/>
        <end position="249"/>
    </location>
</feature>
<dbReference type="GO" id="GO:0004722">
    <property type="term" value="F:protein serine/threonine phosphatase activity"/>
    <property type="evidence" value="ECO:0007669"/>
    <property type="project" value="InterPro"/>
</dbReference>
<evidence type="ECO:0000259" key="1">
    <source>
        <dbReference type="PROSITE" id="PS51746"/>
    </source>
</evidence>
<name>A0A2T2WEY9_9FIRM</name>
<dbReference type="SMART" id="SM00332">
    <property type="entry name" value="PP2Cc"/>
    <property type="match status" value="1"/>
</dbReference>
<dbReference type="PANTHER" id="PTHR47992">
    <property type="entry name" value="PROTEIN PHOSPHATASE"/>
    <property type="match status" value="1"/>
</dbReference>
<dbReference type="EMBL" id="PXYV01000050">
    <property type="protein sequence ID" value="PSR20793.1"/>
    <property type="molecule type" value="Genomic_DNA"/>
</dbReference>
<dbReference type="InterPro" id="IPR036457">
    <property type="entry name" value="PPM-type-like_dom_sf"/>
</dbReference>
<evidence type="ECO:0000313" key="3">
    <source>
        <dbReference type="Proteomes" id="UP000241848"/>
    </source>
</evidence>
<sequence>MRPTQTAGGGTGIALRTYGRSHRGLKRPNNEDAYLMRSVAVEGVLVAVADGVGGGPAGQEASRIALETLDEAIGSSAKDIAQLAAAVSLANRRIYEVAQRDESLSGMGTTLTSAIVFPSRLLMAHVGDSRAYQIFADHWVRLTIDHSVAGEMQAAGGITEEEARRHPSRHVLTRVIGPFDRIRVDVAEIPWSSEARLLLCTDGLTTVLADEDIFELSGLLSGYALVDALIDRALRRGGPDNITVVLAEDSSTRGDCRGG</sequence>
<reference evidence="2 3" key="1">
    <citation type="journal article" date="2014" name="BMC Genomics">
        <title>Comparison of environmental and isolate Sulfobacillus genomes reveals diverse carbon, sulfur, nitrogen, and hydrogen metabolisms.</title>
        <authorList>
            <person name="Justice N.B."/>
            <person name="Norman A."/>
            <person name="Brown C.T."/>
            <person name="Singh A."/>
            <person name="Thomas B.C."/>
            <person name="Banfield J.F."/>
        </authorList>
    </citation>
    <scope>NUCLEOTIDE SEQUENCE [LARGE SCALE GENOMIC DNA]</scope>
    <source>
        <strain evidence="2">AMDSBA3</strain>
    </source>
</reference>
<dbReference type="InterPro" id="IPR001932">
    <property type="entry name" value="PPM-type_phosphatase-like_dom"/>
</dbReference>
<dbReference type="Gene3D" id="3.60.40.10">
    <property type="entry name" value="PPM-type phosphatase domain"/>
    <property type="match status" value="1"/>
</dbReference>
<organism evidence="2 3">
    <name type="scientific">Sulfobacillus acidophilus</name>
    <dbReference type="NCBI Taxonomy" id="53633"/>
    <lineage>
        <taxon>Bacteria</taxon>
        <taxon>Bacillati</taxon>
        <taxon>Bacillota</taxon>
        <taxon>Clostridia</taxon>
        <taxon>Eubacteriales</taxon>
        <taxon>Clostridiales Family XVII. Incertae Sedis</taxon>
        <taxon>Sulfobacillus</taxon>
    </lineage>
</organism>
<protein>
    <submittedName>
        <fullName evidence="2">Serine/threonine-protein phosphatase</fullName>
    </submittedName>
</protein>
<comment type="caution">
    <text evidence="2">The sequence shown here is derived from an EMBL/GenBank/DDBJ whole genome shotgun (WGS) entry which is preliminary data.</text>
</comment>
<dbReference type="AlphaFoldDB" id="A0A2T2WEY9"/>
<dbReference type="PROSITE" id="PS51746">
    <property type="entry name" value="PPM_2"/>
    <property type="match status" value="1"/>
</dbReference>
<dbReference type="CDD" id="cd00143">
    <property type="entry name" value="PP2Cc"/>
    <property type="match status" value="1"/>
</dbReference>
<accession>A0A2T2WEY9</accession>
<dbReference type="InterPro" id="IPR015655">
    <property type="entry name" value="PP2C"/>
</dbReference>